<dbReference type="AlphaFoldDB" id="A0A3M4LDD2"/>
<gene>
    <name evidence="1" type="ORF">ALQ05_200349</name>
</gene>
<accession>A0A3M4LDD2</accession>
<reference evidence="1 2" key="1">
    <citation type="submission" date="2018-08" db="EMBL/GenBank/DDBJ databases">
        <title>Recombination of ecologically and evolutionarily significant loci maintains genetic cohesion in the Pseudomonas syringae species complex.</title>
        <authorList>
            <person name="Dillon M."/>
            <person name="Thakur S."/>
            <person name="Almeida R.N.D."/>
            <person name="Weir B.S."/>
            <person name="Guttman D.S."/>
        </authorList>
    </citation>
    <scope>NUCLEOTIDE SEQUENCE [LARGE SCALE GENOMIC DNA]</scope>
    <source>
        <strain evidence="1 2">ICMP 535</strain>
    </source>
</reference>
<sequence length="99" mass="11192">MGARKKARRFGLVRGFRLTTGSEEVERLFSSKRNAKVGIAVYGIHPMKSQFEPMTPRAVTVGQKTIDAEVDLNLIWLQMQLTIGFEYDFAKTSADLRNV</sequence>
<protein>
    <submittedName>
        <fullName evidence="1">Uncharacterized protein</fullName>
    </submittedName>
</protein>
<organism evidence="1 2">
    <name type="scientific">Pseudomonas amygdali pv. mori</name>
    <dbReference type="NCBI Taxonomy" id="34065"/>
    <lineage>
        <taxon>Bacteria</taxon>
        <taxon>Pseudomonadati</taxon>
        <taxon>Pseudomonadota</taxon>
        <taxon>Gammaproteobacteria</taxon>
        <taxon>Pseudomonadales</taxon>
        <taxon>Pseudomonadaceae</taxon>
        <taxon>Pseudomonas</taxon>
        <taxon>Pseudomonas amygdali</taxon>
    </lineage>
</organism>
<dbReference type="Proteomes" id="UP000279553">
    <property type="component" value="Unassembled WGS sequence"/>
</dbReference>
<proteinExistence type="predicted"/>
<evidence type="ECO:0000313" key="1">
    <source>
        <dbReference type="EMBL" id="RMQ39114.1"/>
    </source>
</evidence>
<evidence type="ECO:0000313" key="2">
    <source>
        <dbReference type="Proteomes" id="UP000279553"/>
    </source>
</evidence>
<comment type="caution">
    <text evidence="1">The sequence shown here is derived from an EMBL/GenBank/DDBJ whole genome shotgun (WGS) entry which is preliminary data.</text>
</comment>
<dbReference type="EMBL" id="RBRD01000097">
    <property type="protein sequence ID" value="RMQ39114.1"/>
    <property type="molecule type" value="Genomic_DNA"/>
</dbReference>
<name>A0A3M4LDD2_PSEA0</name>